<dbReference type="Pfam" id="PF01545">
    <property type="entry name" value="Cation_efflux"/>
    <property type="match status" value="1"/>
</dbReference>
<dbReference type="InterPro" id="IPR050681">
    <property type="entry name" value="CDF/SLC30A"/>
</dbReference>
<evidence type="ECO:0000256" key="5">
    <source>
        <dbReference type="ARBA" id="ARBA00022989"/>
    </source>
</evidence>
<dbReference type="GO" id="GO:0005886">
    <property type="term" value="C:plasma membrane"/>
    <property type="evidence" value="ECO:0007669"/>
    <property type="project" value="TreeGrafter"/>
</dbReference>
<evidence type="ECO:0000256" key="3">
    <source>
        <dbReference type="ARBA" id="ARBA00022448"/>
    </source>
</evidence>
<dbReference type="InterPro" id="IPR027469">
    <property type="entry name" value="Cation_efflux_TMD_sf"/>
</dbReference>
<feature type="transmembrane region" description="Helical" evidence="8">
    <location>
        <begin position="16"/>
        <end position="43"/>
    </location>
</feature>
<dbReference type="Pfam" id="PF16916">
    <property type="entry name" value="ZT_dimer"/>
    <property type="match status" value="1"/>
</dbReference>
<dbReference type="NCBIfam" id="TIGR01297">
    <property type="entry name" value="CDF"/>
    <property type="match status" value="1"/>
</dbReference>
<dbReference type="SUPFAM" id="SSF161111">
    <property type="entry name" value="Cation efflux protein transmembrane domain-like"/>
    <property type="match status" value="1"/>
</dbReference>
<dbReference type="Gene3D" id="1.20.1510.10">
    <property type="entry name" value="Cation efflux protein transmembrane domain"/>
    <property type="match status" value="1"/>
</dbReference>
<keyword evidence="5 8" id="KW-1133">Transmembrane helix</keyword>
<keyword evidence="7 8" id="KW-0472">Membrane</keyword>
<name>A0A6J7M354_9ZZZZ</name>
<evidence type="ECO:0000256" key="2">
    <source>
        <dbReference type="ARBA" id="ARBA00008873"/>
    </source>
</evidence>
<dbReference type="InterPro" id="IPR036837">
    <property type="entry name" value="Cation_efflux_CTD_sf"/>
</dbReference>
<keyword evidence="3" id="KW-0813">Transport</keyword>
<evidence type="ECO:0000256" key="4">
    <source>
        <dbReference type="ARBA" id="ARBA00022692"/>
    </source>
</evidence>
<feature type="domain" description="Cation efflux protein transmembrane" evidence="9">
    <location>
        <begin position="18"/>
        <end position="207"/>
    </location>
</feature>
<dbReference type="AlphaFoldDB" id="A0A6J7M354"/>
<evidence type="ECO:0000259" key="9">
    <source>
        <dbReference type="Pfam" id="PF01545"/>
    </source>
</evidence>
<protein>
    <submittedName>
        <fullName evidence="11">Unannotated protein</fullName>
    </submittedName>
</protein>
<feature type="domain" description="Cation efflux protein cytoplasmic" evidence="10">
    <location>
        <begin position="211"/>
        <end position="289"/>
    </location>
</feature>
<reference evidence="11" key="1">
    <citation type="submission" date="2020-05" db="EMBL/GenBank/DDBJ databases">
        <authorList>
            <person name="Chiriac C."/>
            <person name="Salcher M."/>
            <person name="Ghai R."/>
            <person name="Kavagutti S V."/>
        </authorList>
    </citation>
    <scope>NUCLEOTIDE SEQUENCE</scope>
</reference>
<proteinExistence type="inferred from homology"/>
<evidence type="ECO:0000259" key="10">
    <source>
        <dbReference type="Pfam" id="PF16916"/>
    </source>
</evidence>
<organism evidence="11">
    <name type="scientific">freshwater metagenome</name>
    <dbReference type="NCBI Taxonomy" id="449393"/>
    <lineage>
        <taxon>unclassified sequences</taxon>
        <taxon>metagenomes</taxon>
        <taxon>ecological metagenomes</taxon>
    </lineage>
</organism>
<evidence type="ECO:0000256" key="1">
    <source>
        <dbReference type="ARBA" id="ARBA00004141"/>
    </source>
</evidence>
<feature type="transmembrane region" description="Helical" evidence="8">
    <location>
        <begin position="114"/>
        <end position="137"/>
    </location>
</feature>
<dbReference type="PANTHER" id="PTHR11562">
    <property type="entry name" value="CATION EFFLUX PROTEIN/ ZINC TRANSPORTER"/>
    <property type="match status" value="1"/>
</dbReference>
<keyword evidence="6" id="KW-0406">Ion transport</keyword>
<evidence type="ECO:0000256" key="6">
    <source>
        <dbReference type="ARBA" id="ARBA00023065"/>
    </source>
</evidence>
<feature type="transmembrane region" description="Helical" evidence="8">
    <location>
        <begin position="158"/>
        <end position="176"/>
    </location>
</feature>
<gene>
    <name evidence="11" type="ORF">UFOPK3772_03652</name>
</gene>
<dbReference type="SUPFAM" id="SSF160240">
    <property type="entry name" value="Cation efflux protein cytoplasmic domain-like"/>
    <property type="match status" value="1"/>
</dbReference>
<sequence>MGSGHSHGGGDNRTRLVWALAISLTVLVIEVVGGITSGSLALLADAGHMLTDVAGLLIALAAMSAGRLPATSSRTFGYRRVEVLAAGVNAILLFAVAGWIGFEAWERWQAPPDIASGSMLAFASVGLAANIIGLLLLRRGARESINVKGAYLEMWGDLLGSIAVIVAAIAIGATGWLRIDPLVSLLVALMILPRALQLLREVIGILIESTPKDLDLDSVREHWLSKSFVVSVHDMHAWTITSGLPVMSAHVVVRGDALAEGLGPMLEDLRGCLDGHFSIEHSTIQIEPEGHAEAEEHLHA</sequence>
<evidence type="ECO:0000313" key="11">
    <source>
        <dbReference type="EMBL" id="CAB4975186.1"/>
    </source>
</evidence>
<accession>A0A6J7M354</accession>
<feature type="transmembrane region" description="Helical" evidence="8">
    <location>
        <begin position="49"/>
        <end position="69"/>
    </location>
</feature>
<evidence type="ECO:0000256" key="8">
    <source>
        <dbReference type="SAM" id="Phobius"/>
    </source>
</evidence>
<keyword evidence="4 8" id="KW-0812">Transmembrane</keyword>
<evidence type="ECO:0000256" key="7">
    <source>
        <dbReference type="ARBA" id="ARBA00023136"/>
    </source>
</evidence>
<dbReference type="GO" id="GO:0005385">
    <property type="term" value="F:zinc ion transmembrane transporter activity"/>
    <property type="evidence" value="ECO:0007669"/>
    <property type="project" value="TreeGrafter"/>
</dbReference>
<dbReference type="InterPro" id="IPR058533">
    <property type="entry name" value="Cation_efflux_TM"/>
</dbReference>
<feature type="transmembrane region" description="Helical" evidence="8">
    <location>
        <begin position="81"/>
        <end position="102"/>
    </location>
</feature>
<dbReference type="InterPro" id="IPR002524">
    <property type="entry name" value="Cation_efflux"/>
</dbReference>
<comment type="similarity">
    <text evidence="2">Belongs to the cation diffusion facilitator (CDF) transporter (TC 2.A.4) family. SLC30A subfamily.</text>
</comment>
<dbReference type="EMBL" id="CAFBNE010000255">
    <property type="protein sequence ID" value="CAB4975186.1"/>
    <property type="molecule type" value="Genomic_DNA"/>
</dbReference>
<dbReference type="InterPro" id="IPR027470">
    <property type="entry name" value="Cation_efflux_CTD"/>
</dbReference>
<comment type="subcellular location">
    <subcellularLocation>
        <location evidence="1">Membrane</location>
        <topology evidence="1">Multi-pass membrane protein</topology>
    </subcellularLocation>
</comment>
<dbReference type="PANTHER" id="PTHR11562:SF17">
    <property type="entry name" value="RE54080P-RELATED"/>
    <property type="match status" value="1"/>
</dbReference>